<dbReference type="AlphaFoldDB" id="A0A371AX02"/>
<dbReference type="Gene3D" id="3.30.450.40">
    <property type="match status" value="1"/>
</dbReference>
<dbReference type="Proteomes" id="UP000255036">
    <property type="component" value="Unassembled WGS sequence"/>
</dbReference>
<dbReference type="InterPro" id="IPR000160">
    <property type="entry name" value="GGDEF_dom"/>
</dbReference>
<dbReference type="SUPFAM" id="SSF141868">
    <property type="entry name" value="EAL domain-like"/>
    <property type="match status" value="1"/>
</dbReference>
<dbReference type="PROSITE" id="PS50883">
    <property type="entry name" value="EAL"/>
    <property type="match status" value="1"/>
</dbReference>
<evidence type="ECO:0000259" key="2">
    <source>
        <dbReference type="PROSITE" id="PS50887"/>
    </source>
</evidence>
<feature type="domain" description="EAL" evidence="1">
    <location>
        <begin position="634"/>
        <end position="889"/>
    </location>
</feature>
<dbReference type="InterPro" id="IPR035919">
    <property type="entry name" value="EAL_sf"/>
</dbReference>
<dbReference type="PANTHER" id="PTHR44757:SF2">
    <property type="entry name" value="BIOFILM ARCHITECTURE MAINTENANCE PROTEIN MBAA"/>
    <property type="match status" value="1"/>
</dbReference>
<dbReference type="RefSeq" id="WP_115481433.1">
    <property type="nucleotide sequence ID" value="NZ_QRCT01000016.1"/>
</dbReference>
<dbReference type="PROSITE" id="PS50887">
    <property type="entry name" value="GGDEF"/>
    <property type="match status" value="1"/>
</dbReference>
<dbReference type="InterPro" id="IPR043128">
    <property type="entry name" value="Rev_trsase/Diguanyl_cyclase"/>
</dbReference>
<evidence type="ECO:0000313" key="3">
    <source>
        <dbReference type="EMBL" id="RDU24000.1"/>
    </source>
</evidence>
<evidence type="ECO:0000259" key="1">
    <source>
        <dbReference type="PROSITE" id="PS50883"/>
    </source>
</evidence>
<dbReference type="SMART" id="SM00267">
    <property type="entry name" value="GGDEF"/>
    <property type="match status" value="1"/>
</dbReference>
<dbReference type="InterPro" id="IPR052155">
    <property type="entry name" value="Biofilm_reg_signaling"/>
</dbReference>
<dbReference type="PANTHER" id="PTHR44757">
    <property type="entry name" value="DIGUANYLATE CYCLASE DGCP"/>
    <property type="match status" value="1"/>
</dbReference>
<proteinExistence type="predicted"/>
<dbReference type="SUPFAM" id="SSF55781">
    <property type="entry name" value="GAF domain-like"/>
    <property type="match status" value="1"/>
</dbReference>
<dbReference type="EMBL" id="QRCT01000016">
    <property type="protein sequence ID" value="RDU24000.1"/>
    <property type="molecule type" value="Genomic_DNA"/>
</dbReference>
<comment type="caution">
    <text evidence="3">The sequence shown here is derived from an EMBL/GenBank/DDBJ whole genome shotgun (WGS) entry which is preliminary data.</text>
</comment>
<dbReference type="CDD" id="cd01949">
    <property type="entry name" value="GGDEF"/>
    <property type="match status" value="1"/>
</dbReference>
<keyword evidence="4" id="KW-1185">Reference proteome</keyword>
<sequence length="889" mass="102112">MAEPINPTNITEYSSQGHLFDIIELQEIQDKFSNSCGALVACVDADRGVLTKFSGTYEERQQIEKLLGLDSFFELLKQAQSNEIEELIVEETQYPNVKIAAIKIEVAKRQILSWLVCGILNDVQISNEYESGFEVFTHTMKEEQFYKSIELLMQISKKYFSLKVSIMSASAEIQKSRLAEKKMEDELKRNETMAEVVQLLESEISFEDLIRTILQIVGVYFEISDAHVLRVNKRDDTIDMIGEWNNDDVDSLFDKFQGIARTSLPFLGKRPYTLSSDTPLPENFAKVFKEYDLKAIITLPIEVNNQVIMYANFLERRYSRIWDINTIKFLNDVKKIMQSIVTKRITKNSLAGSYVSLEAILENIGCGIFVKDKTTEETLFVNKKIKSYFAKAIHAGKFDELILKGQAVSLNKDYYEMFYEEEGQWYDVRFKDIVWVDGREVSLCTVYDVTDKKLYQQKIEQQANNDFLTGLYNRMRCEADLGVFLKNVQRKGGNGALLYIDLDDFKHINDGLGHHYGDVLLKSISHSLQRIKGIEDNCYRMGGDEFIILVTREEYKNLDRILNEIQLIFNKPWFLKGSDYYCTMSMGIVSFPKDGETVQDLIQKADIAMYQAKKDGKNRLEFYDNNFDGTSYKRLDLEKNMRDATSNACKEFEVYYQPIFDVGKEGNQCTGAEALVRWNSEKLGFISPGEFIPLAEYLGLINPIGQYVLEQACYNCKYWNDMGHPDYKVNVNLSVVQLLQNDIVDVVSDVVKKVGINPQNLTLEVTESLAINDMSRMKNILGEIRKLGIRIALDDFGTGYSSLNHIKEIPLDVIKVDQSFVNDIESDEYAHSFVKLVSELASVIGVKVCIEGVEHAGQYQILKDMKVRLIQGYYFSKPLPLEEFEIKYL</sequence>
<dbReference type="InterPro" id="IPR029016">
    <property type="entry name" value="GAF-like_dom_sf"/>
</dbReference>
<dbReference type="SMART" id="SM00052">
    <property type="entry name" value="EAL"/>
    <property type="match status" value="1"/>
</dbReference>
<organism evidence="3 4">
    <name type="scientific">Anaerosacchariphilus polymeriproducens</name>
    <dbReference type="NCBI Taxonomy" id="1812858"/>
    <lineage>
        <taxon>Bacteria</taxon>
        <taxon>Bacillati</taxon>
        <taxon>Bacillota</taxon>
        <taxon>Clostridia</taxon>
        <taxon>Lachnospirales</taxon>
        <taxon>Lachnospiraceae</taxon>
        <taxon>Anaerosacchariphilus</taxon>
    </lineage>
</organism>
<dbReference type="OrthoDB" id="9805474at2"/>
<gene>
    <name evidence="3" type="ORF">DWV06_06825</name>
</gene>
<dbReference type="Gene3D" id="3.20.20.450">
    <property type="entry name" value="EAL domain"/>
    <property type="match status" value="1"/>
</dbReference>
<name>A0A371AX02_9FIRM</name>
<feature type="domain" description="GGDEF" evidence="2">
    <location>
        <begin position="493"/>
        <end position="625"/>
    </location>
</feature>
<accession>A0A371AX02</accession>
<dbReference type="CDD" id="cd01948">
    <property type="entry name" value="EAL"/>
    <property type="match status" value="1"/>
</dbReference>
<evidence type="ECO:0000313" key="4">
    <source>
        <dbReference type="Proteomes" id="UP000255036"/>
    </source>
</evidence>
<dbReference type="InterPro" id="IPR001633">
    <property type="entry name" value="EAL_dom"/>
</dbReference>
<reference evidence="3 4" key="1">
    <citation type="submission" date="2018-07" db="EMBL/GenBank/DDBJ databases">
        <title>Anaerosacharophilus polymeroproducens gen. nov. sp. nov., an anaerobic bacterium isolated from salt field.</title>
        <authorList>
            <person name="Kim W."/>
            <person name="Yang S.-H."/>
            <person name="Oh J."/>
            <person name="Lee J.-H."/>
            <person name="Kwon K.K."/>
        </authorList>
    </citation>
    <scope>NUCLEOTIDE SEQUENCE [LARGE SCALE GENOMIC DNA]</scope>
    <source>
        <strain evidence="3 4">MCWD5</strain>
    </source>
</reference>
<dbReference type="NCBIfam" id="TIGR00254">
    <property type="entry name" value="GGDEF"/>
    <property type="match status" value="1"/>
</dbReference>
<protein>
    <submittedName>
        <fullName evidence="3">Bifunctional diguanylate cyclase/phosphodiesterase</fullName>
    </submittedName>
</protein>
<dbReference type="InterPro" id="IPR029787">
    <property type="entry name" value="Nucleotide_cyclase"/>
</dbReference>
<dbReference type="Pfam" id="PF00563">
    <property type="entry name" value="EAL"/>
    <property type="match status" value="1"/>
</dbReference>
<dbReference type="Pfam" id="PF00990">
    <property type="entry name" value="GGDEF"/>
    <property type="match status" value="1"/>
</dbReference>
<dbReference type="SUPFAM" id="SSF55073">
    <property type="entry name" value="Nucleotide cyclase"/>
    <property type="match status" value="1"/>
</dbReference>
<dbReference type="Gene3D" id="3.30.70.270">
    <property type="match status" value="1"/>
</dbReference>